<evidence type="ECO:0000256" key="7">
    <source>
        <dbReference type="ARBA" id="ARBA00022989"/>
    </source>
</evidence>
<feature type="transmembrane region" description="Helical" evidence="16">
    <location>
        <begin position="322"/>
        <end position="347"/>
    </location>
</feature>
<comment type="subcellular location">
    <subcellularLocation>
        <location evidence="1">Membrane</location>
        <topology evidence="1">Multi-pass membrane protein</topology>
    </subcellularLocation>
</comment>
<keyword evidence="7 16" id="KW-1133">Transmembrane helix</keyword>
<keyword evidence="18" id="KW-1185">Reference proteome</keyword>
<sequence length="419" mass="45534">MQPFVPGAKRKPAHIPGGKLSRWSQLKIWWREIDRVLLSLILILMTLGTIAVAAASPASANRLSTSAETLDPLYFFWRHLIWQVIALGVMFGASLLSRENARRFGVLLAAGMIGLLFLVPFIGVEINGARRWISLGMQFQPSEFLKPAFAITLAWILSWRMRDPNLPVLAVGTGLLALIAALLMLQPNLGETILFAGVWFVMVILSGVEVKKLGAVVGGVTVALTATYFLYDNARHRIDAFFGGGTAFDQVDLASRTLVAGGWTGAGYGLGIRKMSLPEAHTDYIFSVIGEEFGLIVCGVIVALYLAIVVRVLMRLVDEEDLFALLAGTGLVALFGGQAFINILVNLQLFPSKGMTLPLVSYGGSSTIAICMTVGLLIAITRRNPYLKTTTRGLGDLLGFRQGDTMNTNKARNSREIHQ</sequence>
<organism evidence="17 18">
    <name type="scientific">Qipengyuania gelatinilytica</name>
    <dbReference type="NCBI Taxonomy" id="2867231"/>
    <lineage>
        <taxon>Bacteria</taxon>
        <taxon>Pseudomonadati</taxon>
        <taxon>Pseudomonadota</taxon>
        <taxon>Alphaproteobacteria</taxon>
        <taxon>Sphingomonadales</taxon>
        <taxon>Erythrobacteraceae</taxon>
        <taxon>Qipengyuania</taxon>
    </lineage>
</organism>
<feature type="transmembrane region" description="Helical" evidence="16">
    <location>
        <begin position="284"/>
        <end position="310"/>
    </location>
</feature>
<evidence type="ECO:0000256" key="13">
    <source>
        <dbReference type="ARBA" id="ARBA00041418"/>
    </source>
</evidence>
<comment type="catalytic activity">
    <reaction evidence="15">
        <text>[GlcNAc-(1-&gt;4)-Mur2Ac(oyl-L-Ala-gamma-D-Glu-L-Lys-D-Ala-D-Ala)](n)-di-trans,octa-cis-undecaprenyl diphosphate + beta-D-GlcNAc-(1-&gt;4)-Mur2Ac(oyl-L-Ala-gamma-D-Glu-L-Lys-D-Ala-D-Ala)-di-trans,octa-cis-undecaprenyl diphosphate = [GlcNAc-(1-&gt;4)-Mur2Ac(oyl-L-Ala-gamma-D-Glu-L-Lys-D-Ala-D-Ala)](n+1)-di-trans,octa-cis-undecaprenyl diphosphate + di-trans,octa-cis-undecaprenyl diphosphate + H(+)</text>
        <dbReference type="Rhea" id="RHEA:23708"/>
        <dbReference type="Rhea" id="RHEA-COMP:9602"/>
        <dbReference type="Rhea" id="RHEA-COMP:9603"/>
        <dbReference type="ChEBI" id="CHEBI:15378"/>
        <dbReference type="ChEBI" id="CHEBI:58405"/>
        <dbReference type="ChEBI" id="CHEBI:60033"/>
        <dbReference type="ChEBI" id="CHEBI:78435"/>
        <dbReference type="EC" id="2.4.99.28"/>
    </reaction>
</comment>
<dbReference type="Pfam" id="PF01098">
    <property type="entry name" value="FTSW_RODA_SPOVE"/>
    <property type="match status" value="1"/>
</dbReference>
<feature type="transmembrane region" description="Helical" evidence="16">
    <location>
        <begin position="36"/>
        <end position="55"/>
    </location>
</feature>
<evidence type="ECO:0000256" key="8">
    <source>
        <dbReference type="ARBA" id="ARBA00023136"/>
    </source>
</evidence>
<evidence type="ECO:0000256" key="10">
    <source>
        <dbReference type="ARBA" id="ARBA00033270"/>
    </source>
</evidence>
<evidence type="ECO:0000256" key="3">
    <source>
        <dbReference type="ARBA" id="ARBA00022679"/>
    </source>
</evidence>
<feature type="transmembrane region" description="Helical" evidence="16">
    <location>
        <begin position="168"/>
        <end position="186"/>
    </location>
</feature>
<evidence type="ECO:0000313" key="18">
    <source>
        <dbReference type="Proteomes" id="UP000824321"/>
    </source>
</evidence>
<reference evidence="17 18" key="1">
    <citation type="submission" date="2021-08" db="EMBL/GenBank/DDBJ databases">
        <title>Comparative Genomics Analysis of the Genus Qipengyuania Reveals Extensive Genetic Diversity and Metabolic Versatility, Including the Description of Fifteen Novel Species.</title>
        <authorList>
            <person name="Liu Y."/>
        </authorList>
    </citation>
    <scope>NUCLEOTIDE SEQUENCE [LARGE SCALE GENOMIC DNA]</scope>
    <source>
        <strain evidence="17 18">1NDH1</strain>
    </source>
</reference>
<keyword evidence="6" id="KW-0573">Peptidoglycan synthesis</keyword>
<proteinExistence type="inferred from homology"/>
<feature type="transmembrane region" description="Helical" evidence="16">
    <location>
        <begin position="104"/>
        <end position="124"/>
    </location>
</feature>
<dbReference type="RefSeq" id="WP_221432316.1">
    <property type="nucleotide sequence ID" value="NZ_CP081294.1"/>
</dbReference>
<feature type="transmembrane region" description="Helical" evidence="16">
    <location>
        <begin position="144"/>
        <end position="161"/>
    </location>
</feature>
<feature type="transmembrane region" description="Helical" evidence="16">
    <location>
        <begin position="359"/>
        <end position="380"/>
    </location>
</feature>
<dbReference type="Proteomes" id="UP000824321">
    <property type="component" value="Chromosome"/>
</dbReference>
<feature type="transmembrane region" description="Helical" evidence="16">
    <location>
        <begin position="75"/>
        <end position="97"/>
    </location>
</feature>
<evidence type="ECO:0000256" key="1">
    <source>
        <dbReference type="ARBA" id="ARBA00004141"/>
    </source>
</evidence>
<accession>A0ABX9A6C8</accession>
<evidence type="ECO:0000256" key="4">
    <source>
        <dbReference type="ARBA" id="ARBA00022692"/>
    </source>
</evidence>
<feature type="transmembrane region" description="Helical" evidence="16">
    <location>
        <begin position="213"/>
        <end position="231"/>
    </location>
</feature>
<evidence type="ECO:0000256" key="2">
    <source>
        <dbReference type="ARBA" id="ARBA00022676"/>
    </source>
</evidence>
<evidence type="ECO:0000256" key="16">
    <source>
        <dbReference type="SAM" id="Phobius"/>
    </source>
</evidence>
<evidence type="ECO:0000256" key="6">
    <source>
        <dbReference type="ARBA" id="ARBA00022984"/>
    </source>
</evidence>
<protein>
    <recommendedName>
        <fullName evidence="12">Probable peptidoglycan glycosyltransferase FtsW</fullName>
        <ecNumber evidence="14">2.4.99.28</ecNumber>
    </recommendedName>
    <alternativeName>
        <fullName evidence="13">Cell division protein FtsW</fullName>
    </alternativeName>
    <alternativeName>
        <fullName evidence="10">Cell wall polymerase</fullName>
    </alternativeName>
    <alternativeName>
        <fullName evidence="9">Peptidoglycan polymerase</fullName>
    </alternativeName>
</protein>
<name>A0ABX9A6C8_9SPHN</name>
<keyword evidence="8 16" id="KW-0472">Membrane</keyword>
<gene>
    <name evidence="17" type="ORF">K3136_12235</name>
</gene>
<keyword evidence="5" id="KW-0133">Cell shape</keyword>
<dbReference type="PANTHER" id="PTHR30474">
    <property type="entry name" value="CELL CYCLE PROTEIN"/>
    <property type="match status" value="1"/>
</dbReference>
<evidence type="ECO:0000256" key="12">
    <source>
        <dbReference type="ARBA" id="ARBA00041185"/>
    </source>
</evidence>
<evidence type="ECO:0000256" key="5">
    <source>
        <dbReference type="ARBA" id="ARBA00022960"/>
    </source>
</evidence>
<evidence type="ECO:0000256" key="15">
    <source>
        <dbReference type="ARBA" id="ARBA00049902"/>
    </source>
</evidence>
<evidence type="ECO:0000256" key="14">
    <source>
        <dbReference type="ARBA" id="ARBA00044770"/>
    </source>
</evidence>
<feature type="transmembrane region" description="Helical" evidence="16">
    <location>
        <begin position="192"/>
        <end position="208"/>
    </location>
</feature>
<evidence type="ECO:0000256" key="9">
    <source>
        <dbReference type="ARBA" id="ARBA00032370"/>
    </source>
</evidence>
<dbReference type="PANTHER" id="PTHR30474:SF2">
    <property type="entry name" value="PEPTIDOGLYCAN GLYCOSYLTRANSFERASE FTSW-RELATED"/>
    <property type="match status" value="1"/>
</dbReference>
<keyword evidence="2" id="KW-0328">Glycosyltransferase</keyword>
<comment type="similarity">
    <text evidence="11">Belongs to the SEDS family. FtsW subfamily.</text>
</comment>
<evidence type="ECO:0000313" key="17">
    <source>
        <dbReference type="EMBL" id="QZD96601.1"/>
    </source>
</evidence>
<evidence type="ECO:0000256" key="11">
    <source>
        <dbReference type="ARBA" id="ARBA00038053"/>
    </source>
</evidence>
<dbReference type="EC" id="2.4.99.28" evidence="14"/>
<keyword evidence="3" id="KW-0808">Transferase</keyword>
<dbReference type="EMBL" id="CP081294">
    <property type="protein sequence ID" value="QZD96601.1"/>
    <property type="molecule type" value="Genomic_DNA"/>
</dbReference>
<keyword evidence="4 16" id="KW-0812">Transmembrane</keyword>
<dbReference type="InterPro" id="IPR001182">
    <property type="entry name" value="FtsW/RodA"/>
</dbReference>